<name>V8QQW5_9BURK</name>
<protein>
    <submittedName>
        <fullName evidence="1">Uncharacterized protein</fullName>
    </submittedName>
</protein>
<accession>V8QQW5</accession>
<evidence type="ECO:0000313" key="1">
    <source>
        <dbReference type="EMBL" id="ETF02371.1"/>
    </source>
</evidence>
<dbReference type="EMBL" id="AYXT01000010">
    <property type="protein sequence ID" value="ETF02371.1"/>
    <property type="molecule type" value="Genomic_DNA"/>
</dbReference>
<evidence type="ECO:0000313" key="2">
    <source>
        <dbReference type="Proteomes" id="UP000018733"/>
    </source>
</evidence>
<gene>
    <name evidence="1" type="ORF">W822_13775</name>
</gene>
<comment type="caution">
    <text evidence="1">The sequence shown here is derived from an EMBL/GenBank/DDBJ whole genome shotgun (WGS) entry which is preliminary data.</text>
</comment>
<sequence length="73" mass="8579">MQFTDETMTAHEEDTLAAGYWQPKMAKPWRKARARADLLLTRWVQAKQRRRLIQKPTFKQAPLLDQAALNARN</sequence>
<dbReference type="PATRIC" id="fig|1424334.3.peg.2764"/>
<dbReference type="Proteomes" id="UP000018733">
    <property type="component" value="Unassembled WGS sequence"/>
</dbReference>
<reference evidence="1 2" key="1">
    <citation type="journal article" date="2014" name="Genome Announc.">
        <title>Draft Genome Sequence of Advenella kashmirensis Strain W13003, a Polycyclic Aromatic Hydrocarbon-Degrading Bacterium.</title>
        <authorList>
            <person name="Wang X."/>
            <person name="Jin D."/>
            <person name="Zhou L."/>
            <person name="Wu L."/>
            <person name="An W."/>
            <person name="Zhao L."/>
        </authorList>
    </citation>
    <scope>NUCLEOTIDE SEQUENCE [LARGE SCALE GENOMIC DNA]</scope>
    <source>
        <strain evidence="1 2">W13003</strain>
    </source>
</reference>
<keyword evidence="2" id="KW-1185">Reference proteome</keyword>
<dbReference type="STRING" id="1424334.W822_13775"/>
<dbReference type="AlphaFoldDB" id="V8QQW5"/>
<organism evidence="1 2">
    <name type="scientific">Advenella kashmirensis W13003</name>
    <dbReference type="NCBI Taxonomy" id="1424334"/>
    <lineage>
        <taxon>Bacteria</taxon>
        <taxon>Pseudomonadati</taxon>
        <taxon>Pseudomonadota</taxon>
        <taxon>Betaproteobacteria</taxon>
        <taxon>Burkholderiales</taxon>
        <taxon>Alcaligenaceae</taxon>
    </lineage>
</organism>
<dbReference type="HOGENOM" id="CLU_2696238_0_0_4"/>
<proteinExistence type="predicted"/>